<accession>A0ACC2DJE3</accession>
<proteinExistence type="predicted"/>
<dbReference type="Proteomes" id="UP001162992">
    <property type="component" value="Chromosome 6"/>
</dbReference>
<gene>
    <name evidence="1" type="ORF">O6H91_06G139200</name>
</gene>
<dbReference type="EMBL" id="CM055097">
    <property type="protein sequence ID" value="KAJ7554415.1"/>
    <property type="molecule type" value="Genomic_DNA"/>
</dbReference>
<evidence type="ECO:0000313" key="1">
    <source>
        <dbReference type="EMBL" id="KAJ7554415.1"/>
    </source>
</evidence>
<name>A0ACC2DJE3_DIPCM</name>
<evidence type="ECO:0000313" key="2">
    <source>
        <dbReference type="Proteomes" id="UP001162992"/>
    </source>
</evidence>
<comment type="caution">
    <text evidence="1">The sequence shown here is derived from an EMBL/GenBank/DDBJ whole genome shotgun (WGS) entry which is preliminary data.</text>
</comment>
<keyword evidence="2" id="KW-1185">Reference proteome</keyword>
<reference evidence="2" key="1">
    <citation type="journal article" date="2024" name="Proc. Natl. Acad. Sci. U.S.A.">
        <title>Extraordinary preservation of gene collinearity over three hundred million years revealed in homosporous lycophytes.</title>
        <authorList>
            <person name="Li C."/>
            <person name="Wickell D."/>
            <person name="Kuo L.Y."/>
            <person name="Chen X."/>
            <person name="Nie B."/>
            <person name="Liao X."/>
            <person name="Peng D."/>
            <person name="Ji J."/>
            <person name="Jenkins J."/>
            <person name="Williams M."/>
            <person name="Shu S."/>
            <person name="Plott C."/>
            <person name="Barry K."/>
            <person name="Rajasekar S."/>
            <person name="Grimwood J."/>
            <person name="Han X."/>
            <person name="Sun S."/>
            <person name="Hou Z."/>
            <person name="He W."/>
            <person name="Dai G."/>
            <person name="Sun C."/>
            <person name="Schmutz J."/>
            <person name="Leebens-Mack J.H."/>
            <person name="Li F.W."/>
            <person name="Wang L."/>
        </authorList>
    </citation>
    <scope>NUCLEOTIDE SEQUENCE [LARGE SCALE GENOMIC DNA]</scope>
    <source>
        <strain evidence="2">cv. PW_Plant_1</strain>
    </source>
</reference>
<sequence>MDRTAMVVMLLVLSASAAAVASVHRLQKQERRNLHAGVVRDEALLSLKRAQLHEQQQLHYNPQDQKQKSPDPQIS</sequence>
<protein>
    <submittedName>
        <fullName evidence="1">Uncharacterized protein</fullName>
    </submittedName>
</protein>
<organism evidence="1 2">
    <name type="scientific">Diphasiastrum complanatum</name>
    <name type="common">Issler's clubmoss</name>
    <name type="synonym">Lycopodium complanatum</name>
    <dbReference type="NCBI Taxonomy" id="34168"/>
    <lineage>
        <taxon>Eukaryota</taxon>
        <taxon>Viridiplantae</taxon>
        <taxon>Streptophyta</taxon>
        <taxon>Embryophyta</taxon>
        <taxon>Tracheophyta</taxon>
        <taxon>Lycopodiopsida</taxon>
        <taxon>Lycopodiales</taxon>
        <taxon>Lycopodiaceae</taxon>
        <taxon>Lycopodioideae</taxon>
        <taxon>Diphasiastrum</taxon>
    </lineage>
</organism>